<dbReference type="InterPro" id="IPR050571">
    <property type="entry name" value="Class-IV_PLP-Dep_Aminotrnsfr"/>
</dbReference>
<evidence type="ECO:0000313" key="4">
    <source>
        <dbReference type="EMBL" id="CAD9722345.1"/>
    </source>
</evidence>
<dbReference type="GO" id="GO:0003824">
    <property type="term" value="F:catalytic activity"/>
    <property type="evidence" value="ECO:0007669"/>
    <property type="project" value="InterPro"/>
</dbReference>
<keyword evidence="3" id="KW-0663">Pyridoxal phosphate</keyword>
<reference evidence="4" key="1">
    <citation type="submission" date="2021-01" db="EMBL/GenBank/DDBJ databases">
        <authorList>
            <person name="Corre E."/>
            <person name="Pelletier E."/>
            <person name="Niang G."/>
            <person name="Scheremetjew M."/>
            <person name="Finn R."/>
            <person name="Kale V."/>
            <person name="Holt S."/>
            <person name="Cochrane G."/>
            <person name="Meng A."/>
            <person name="Brown T."/>
            <person name="Cohen L."/>
        </authorList>
    </citation>
    <scope>NUCLEOTIDE SEQUENCE</scope>
    <source>
        <strain evidence="4">RCC2335</strain>
    </source>
</reference>
<dbReference type="GO" id="GO:0008652">
    <property type="term" value="P:amino acid biosynthetic process"/>
    <property type="evidence" value="ECO:0007669"/>
    <property type="project" value="UniProtKB-ARBA"/>
</dbReference>
<dbReference type="SUPFAM" id="SSF52540">
    <property type="entry name" value="P-loop containing nucleoside triphosphate hydrolases"/>
    <property type="match status" value="1"/>
</dbReference>
<dbReference type="SUPFAM" id="SSF56752">
    <property type="entry name" value="D-aminoacid aminotransferase-like PLP-dependent enzymes"/>
    <property type="match status" value="1"/>
</dbReference>
<dbReference type="EMBL" id="HBHM01002044">
    <property type="protein sequence ID" value="CAD9722345.1"/>
    <property type="molecule type" value="Transcribed_RNA"/>
</dbReference>
<dbReference type="FunFam" id="3.20.10.10:FF:000002">
    <property type="entry name" value="D-alanine aminotransferase"/>
    <property type="match status" value="1"/>
</dbReference>
<evidence type="ECO:0000256" key="1">
    <source>
        <dbReference type="ARBA" id="ARBA00001933"/>
    </source>
</evidence>
<dbReference type="Pfam" id="PF01063">
    <property type="entry name" value="Aminotran_4"/>
    <property type="match status" value="1"/>
</dbReference>
<dbReference type="Pfam" id="PF19798">
    <property type="entry name" value="Sulfotransfer_5"/>
    <property type="match status" value="1"/>
</dbReference>
<comment type="cofactor">
    <cofactor evidence="1">
        <name>pyridoxal 5'-phosphate</name>
        <dbReference type="ChEBI" id="CHEBI:597326"/>
    </cofactor>
</comment>
<dbReference type="Gene3D" id="3.40.50.300">
    <property type="entry name" value="P-loop containing nucleotide triphosphate hydrolases"/>
    <property type="match status" value="1"/>
</dbReference>
<evidence type="ECO:0000256" key="2">
    <source>
        <dbReference type="ARBA" id="ARBA00009320"/>
    </source>
</evidence>
<dbReference type="Gene3D" id="3.20.10.10">
    <property type="entry name" value="D-amino Acid Aminotransferase, subunit A, domain 2"/>
    <property type="match status" value="1"/>
</dbReference>
<evidence type="ECO:0000256" key="3">
    <source>
        <dbReference type="ARBA" id="ARBA00022898"/>
    </source>
</evidence>
<gene>
    <name evidence="4" type="ORF">CROS1312_LOCUS1613</name>
</gene>
<dbReference type="PANTHER" id="PTHR42743">
    <property type="entry name" value="AMINO-ACID AMINOTRANSFERASE"/>
    <property type="match status" value="1"/>
</dbReference>
<dbReference type="InterPro" id="IPR027417">
    <property type="entry name" value="P-loop_NTPase"/>
</dbReference>
<dbReference type="InterPro" id="IPR043132">
    <property type="entry name" value="BCAT-like_C"/>
</dbReference>
<organism evidence="4">
    <name type="scientific">Chloropicon roscoffensis</name>
    <dbReference type="NCBI Taxonomy" id="1461544"/>
    <lineage>
        <taxon>Eukaryota</taxon>
        <taxon>Viridiplantae</taxon>
        <taxon>Chlorophyta</taxon>
        <taxon>Chloropicophyceae</taxon>
        <taxon>Chloropicales</taxon>
        <taxon>Chloropicaceae</taxon>
        <taxon>Chloropicon</taxon>
    </lineage>
</organism>
<dbReference type="InterPro" id="IPR001544">
    <property type="entry name" value="Aminotrans_IV"/>
</dbReference>
<comment type="similarity">
    <text evidence="2">Belongs to the class-IV pyridoxal-phosphate-dependent aminotransferase family.</text>
</comment>
<accession>A0A7S2T8T0</accession>
<sequence length="568" mass="62767">MAASVIINLWSAPRCCSTALMYSFAQRSDTTVMDEPLYASWLAKHPECARPYREELLRASELDGRKVVASLLSLGPEGGVLFLKHIGKFIEDLEDTDLVTSSRCVHVFLVRNRVEKSLVSFGEGAKSTLLESSYPHLVQLYSRLRDLGRQALVVVSEDIVSRPRVMLARICQHAGLAMDPQQLSWQPGPKEYDGVWAKHWYRNVWASSGFEASVGSHKKAMSIPDDQKALLEEVIPFWAFMKRRAVRAACLAGESSGPEGSVKGGTHEFHQDPRNARVLIGIRDGVSGDFSLVPRSCASVSVLDSGFLLGDGAWEGIRLHNGRLLFFREHVDRLYQAMKALDISMDVSKEEVREMVEATTTANGMVGGVHIRLIVSRGLKLTPYQSPAATVGWPTIVVIPEHKAASPEVKEKGIKLITSAFRRARPDTQDPAINCLSKNTCISACIHAVNSGYHECLMLDPQGFVATCNSTNFIMVKAGVVLSPTTDYQLHGITRQNMLDLAREAGYEVRERNFTLIEVYDADECFVTGTFAGAIPVVAIDGRVIGEGRRGEVTRELQQRYGELCDKQ</sequence>
<dbReference type="PANTHER" id="PTHR42743:SF11">
    <property type="entry name" value="AMINODEOXYCHORISMATE LYASE"/>
    <property type="match status" value="1"/>
</dbReference>
<dbReference type="InterPro" id="IPR036038">
    <property type="entry name" value="Aminotransferase-like"/>
</dbReference>
<proteinExistence type="inferred from homology"/>
<dbReference type="Gene3D" id="3.30.470.10">
    <property type="match status" value="1"/>
</dbReference>
<protein>
    <submittedName>
        <fullName evidence="4">Uncharacterized protein</fullName>
    </submittedName>
</protein>
<dbReference type="AlphaFoldDB" id="A0A7S2T8T0"/>
<dbReference type="GO" id="GO:0046394">
    <property type="term" value="P:carboxylic acid biosynthetic process"/>
    <property type="evidence" value="ECO:0007669"/>
    <property type="project" value="UniProtKB-ARBA"/>
</dbReference>
<name>A0A7S2T8T0_9CHLO</name>
<dbReference type="InterPro" id="IPR043131">
    <property type="entry name" value="BCAT-like_N"/>
</dbReference>